<dbReference type="RefSeq" id="WP_266349976.1">
    <property type="nucleotide sequence ID" value="NZ_JAPKNG010000005.1"/>
</dbReference>
<name>A0ABU0H9S3_9HYPH</name>
<evidence type="ECO:0000313" key="1">
    <source>
        <dbReference type="EMBL" id="MDQ0439072.1"/>
    </source>
</evidence>
<dbReference type="Proteomes" id="UP001241603">
    <property type="component" value="Unassembled WGS sequence"/>
</dbReference>
<keyword evidence="2" id="KW-1185">Reference proteome</keyword>
<comment type="caution">
    <text evidence="1">The sequence shown here is derived from an EMBL/GenBank/DDBJ whole genome shotgun (WGS) entry which is preliminary data.</text>
</comment>
<accession>A0ABU0H9S3</accession>
<dbReference type="EMBL" id="JAUSVO010000005">
    <property type="protein sequence ID" value="MDQ0439072.1"/>
    <property type="molecule type" value="Genomic_DNA"/>
</dbReference>
<gene>
    <name evidence="1" type="ORF">QO014_003473</name>
</gene>
<reference evidence="1 2" key="1">
    <citation type="submission" date="2023-07" db="EMBL/GenBank/DDBJ databases">
        <title>Genomic Encyclopedia of Type Strains, Phase IV (KMG-IV): sequencing the most valuable type-strain genomes for metagenomic binning, comparative biology and taxonomic classification.</title>
        <authorList>
            <person name="Goeker M."/>
        </authorList>
    </citation>
    <scope>NUCLEOTIDE SEQUENCE [LARGE SCALE GENOMIC DNA]</scope>
    <source>
        <strain evidence="1 2">B6-8</strain>
    </source>
</reference>
<protein>
    <submittedName>
        <fullName evidence="1">Uncharacterized protein</fullName>
    </submittedName>
</protein>
<organism evidence="1 2">
    <name type="scientific">Kaistia dalseonensis</name>
    <dbReference type="NCBI Taxonomy" id="410840"/>
    <lineage>
        <taxon>Bacteria</taxon>
        <taxon>Pseudomonadati</taxon>
        <taxon>Pseudomonadota</taxon>
        <taxon>Alphaproteobacteria</taxon>
        <taxon>Hyphomicrobiales</taxon>
        <taxon>Kaistiaceae</taxon>
        <taxon>Kaistia</taxon>
    </lineage>
</organism>
<proteinExistence type="predicted"/>
<sequence length="79" mass="9125">MSTGTITVKGRSIVVTERSLGRRAPVVPHDQRREMAQKVDDIEARLNRLTVSRHDPERFFVQRSELADDLRRLAVSLRE</sequence>
<evidence type="ECO:0000313" key="2">
    <source>
        <dbReference type="Proteomes" id="UP001241603"/>
    </source>
</evidence>